<dbReference type="GO" id="GO:0000105">
    <property type="term" value="P:L-histidine biosynthetic process"/>
    <property type="evidence" value="ECO:0007669"/>
    <property type="project" value="UniProtKB-UniRule"/>
</dbReference>
<dbReference type="UniPathway" id="UPA00031">
    <property type="reaction ID" value="UER00007"/>
</dbReference>
<dbReference type="NCBIfam" id="TIGR03188">
    <property type="entry name" value="histidine_hisI"/>
    <property type="match status" value="1"/>
</dbReference>
<dbReference type="SUPFAM" id="SSF141734">
    <property type="entry name" value="HisI-like"/>
    <property type="match status" value="1"/>
</dbReference>
<accession>A0A2T6BU88</accession>
<dbReference type="EMBL" id="QBKR01000011">
    <property type="protein sequence ID" value="PTX59629.1"/>
    <property type="molecule type" value="Genomic_DNA"/>
</dbReference>
<dbReference type="InterPro" id="IPR002496">
    <property type="entry name" value="PRib_AMP_CycHydrolase_dom"/>
</dbReference>
<dbReference type="InterPro" id="IPR021130">
    <property type="entry name" value="PRib-ATP_PPHydrolase-like"/>
</dbReference>
<feature type="region of interest" description="Phosphoribosyl-ATP pyrophosphohydrolase" evidence="15">
    <location>
        <begin position="119"/>
        <end position="210"/>
    </location>
</feature>
<dbReference type="InterPro" id="IPR026660">
    <property type="entry name" value="PRA-CH"/>
</dbReference>
<evidence type="ECO:0000256" key="14">
    <source>
        <dbReference type="ARBA" id="ARBA00023268"/>
    </source>
</evidence>
<dbReference type="Gene3D" id="1.10.287.1080">
    <property type="entry name" value="MazG-like"/>
    <property type="match status" value="1"/>
</dbReference>
<evidence type="ECO:0000256" key="5">
    <source>
        <dbReference type="ARBA" id="ARBA00005204"/>
    </source>
</evidence>
<dbReference type="NCBIfam" id="NF002747">
    <property type="entry name" value="PRK02759.1"/>
    <property type="match status" value="1"/>
</dbReference>
<dbReference type="Pfam" id="PF01502">
    <property type="entry name" value="PRA-CH"/>
    <property type="match status" value="1"/>
</dbReference>
<gene>
    <name evidence="15" type="primary">hisI</name>
    <name evidence="15" type="synonym">hisIE</name>
    <name evidence="17" type="ORF">C8P63_11164</name>
</gene>
<comment type="pathway">
    <text evidence="5 15">Amino-acid biosynthesis; L-histidine biosynthesis; L-histidine from 5-phospho-alpha-D-ribose 1-diphosphate: step 2/9.</text>
</comment>
<name>A0A2T6BU88_9BACL</name>
<dbReference type="InterPro" id="IPR023019">
    <property type="entry name" value="His_synth_HisIE"/>
</dbReference>
<dbReference type="GO" id="GO:0005524">
    <property type="term" value="F:ATP binding"/>
    <property type="evidence" value="ECO:0007669"/>
    <property type="project" value="UniProtKB-KW"/>
</dbReference>
<dbReference type="HAMAP" id="MF_01019">
    <property type="entry name" value="HisIE"/>
    <property type="match status" value="1"/>
</dbReference>
<keyword evidence="12 15" id="KW-0067">ATP-binding</keyword>
<dbReference type="SUPFAM" id="SSF101386">
    <property type="entry name" value="all-alpha NTP pyrophosphatases"/>
    <property type="match status" value="1"/>
</dbReference>
<dbReference type="GO" id="GO:0004636">
    <property type="term" value="F:phosphoribosyl-ATP diphosphatase activity"/>
    <property type="evidence" value="ECO:0007669"/>
    <property type="project" value="UniProtKB-UniRule"/>
</dbReference>
<dbReference type="HAMAP" id="MF_01020">
    <property type="entry name" value="HisE"/>
    <property type="match status" value="1"/>
</dbReference>
<evidence type="ECO:0000256" key="13">
    <source>
        <dbReference type="ARBA" id="ARBA00023102"/>
    </source>
</evidence>
<evidence type="ECO:0000259" key="16">
    <source>
        <dbReference type="Pfam" id="PF01502"/>
    </source>
</evidence>
<evidence type="ECO:0000256" key="10">
    <source>
        <dbReference type="ARBA" id="ARBA00022741"/>
    </source>
</evidence>
<evidence type="ECO:0000256" key="7">
    <source>
        <dbReference type="ARBA" id="ARBA00008299"/>
    </source>
</evidence>
<comment type="catalytic activity">
    <reaction evidence="2 15">
        <text>1-(5-phospho-beta-D-ribosyl)-ATP + H2O = 1-(5-phospho-beta-D-ribosyl)-5'-AMP + diphosphate + H(+)</text>
        <dbReference type="Rhea" id="RHEA:22828"/>
        <dbReference type="ChEBI" id="CHEBI:15377"/>
        <dbReference type="ChEBI" id="CHEBI:15378"/>
        <dbReference type="ChEBI" id="CHEBI:33019"/>
        <dbReference type="ChEBI" id="CHEBI:59457"/>
        <dbReference type="ChEBI" id="CHEBI:73183"/>
        <dbReference type="EC" id="3.6.1.31"/>
    </reaction>
</comment>
<keyword evidence="14 15" id="KW-0511">Multifunctional enzyme</keyword>
<feature type="domain" description="Phosphoribosyl-AMP cyclohydrolase" evidence="16">
    <location>
        <begin position="33"/>
        <end position="104"/>
    </location>
</feature>
<dbReference type="FunFam" id="3.10.20.810:FF:000001">
    <property type="entry name" value="Histidine biosynthesis bifunctional protein HisIE"/>
    <property type="match status" value="1"/>
</dbReference>
<dbReference type="EC" id="3.6.1.31" evidence="15"/>
<dbReference type="HAMAP" id="MF_01021">
    <property type="entry name" value="HisI"/>
    <property type="match status" value="1"/>
</dbReference>
<evidence type="ECO:0000313" key="17">
    <source>
        <dbReference type="EMBL" id="PTX59629.1"/>
    </source>
</evidence>
<keyword evidence="10 15" id="KW-0547">Nucleotide-binding</keyword>
<dbReference type="PANTHER" id="PTHR42945:SF9">
    <property type="entry name" value="HISTIDINE BIOSYNTHESIS BIFUNCTIONAL PROTEIN HISIE"/>
    <property type="match status" value="1"/>
</dbReference>
<evidence type="ECO:0000313" key="18">
    <source>
        <dbReference type="Proteomes" id="UP000244240"/>
    </source>
</evidence>
<dbReference type="GO" id="GO:0005737">
    <property type="term" value="C:cytoplasm"/>
    <property type="evidence" value="ECO:0007669"/>
    <property type="project" value="UniProtKB-SubCell"/>
</dbReference>
<comment type="similarity">
    <text evidence="6 15">In the C-terminal section; belongs to the PRA-PH family.</text>
</comment>
<dbReference type="GO" id="GO:0004635">
    <property type="term" value="F:phosphoribosyl-AMP cyclohydrolase activity"/>
    <property type="evidence" value="ECO:0007669"/>
    <property type="project" value="UniProtKB-UniRule"/>
</dbReference>
<dbReference type="EC" id="3.5.4.19" evidence="15"/>
<dbReference type="CDD" id="cd11534">
    <property type="entry name" value="NTP-PPase_HisIE_like"/>
    <property type="match status" value="1"/>
</dbReference>
<keyword evidence="11 15" id="KW-0378">Hydrolase</keyword>
<keyword evidence="8 15" id="KW-0963">Cytoplasm</keyword>
<dbReference type="InterPro" id="IPR038019">
    <property type="entry name" value="PRib_AMP_CycHydrolase_sf"/>
</dbReference>
<dbReference type="AlphaFoldDB" id="A0A2T6BU88"/>
<comment type="catalytic activity">
    <reaction evidence="1 15">
        <text>1-(5-phospho-beta-D-ribosyl)-5'-AMP + H2O = 1-(5-phospho-beta-D-ribosyl)-5-[(5-phospho-beta-D-ribosylamino)methylideneamino]imidazole-4-carboxamide</text>
        <dbReference type="Rhea" id="RHEA:20049"/>
        <dbReference type="ChEBI" id="CHEBI:15377"/>
        <dbReference type="ChEBI" id="CHEBI:58435"/>
        <dbReference type="ChEBI" id="CHEBI:59457"/>
        <dbReference type="EC" id="3.5.4.19"/>
    </reaction>
</comment>
<organism evidence="17 18">
    <name type="scientific">Melghirimyces profundicolus</name>
    <dbReference type="NCBI Taxonomy" id="1242148"/>
    <lineage>
        <taxon>Bacteria</taxon>
        <taxon>Bacillati</taxon>
        <taxon>Bacillota</taxon>
        <taxon>Bacilli</taxon>
        <taxon>Bacillales</taxon>
        <taxon>Thermoactinomycetaceae</taxon>
        <taxon>Melghirimyces</taxon>
    </lineage>
</organism>
<evidence type="ECO:0000256" key="2">
    <source>
        <dbReference type="ARBA" id="ARBA00001460"/>
    </source>
</evidence>
<dbReference type="NCBIfam" id="NF000768">
    <property type="entry name" value="PRK00051.1"/>
    <property type="match status" value="1"/>
</dbReference>
<evidence type="ECO:0000256" key="11">
    <source>
        <dbReference type="ARBA" id="ARBA00022801"/>
    </source>
</evidence>
<evidence type="ECO:0000256" key="8">
    <source>
        <dbReference type="ARBA" id="ARBA00022490"/>
    </source>
</evidence>
<evidence type="ECO:0000256" key="12">
    <source>
        <dbReference type="ARBA" id="ARBA00022840"/>
    </source>
</evidence>
<evidence type="ECO:0000256" key="4">
    <source>
        <dbReference type="ARBA" id="ARBA00005169"/>
    </source>
</evidence>
<dbReference type="InterPro" id="IPR008179">
    <property type="entry name" value="HisE"/>
</dbReference>
<comment type="caution">
    <text evidence="17">The sequence shown here is derived from an EMBL/GenBank/DDBJ whole genome shotgun (WGS) entry which is preliminary data.</text>
</comment>
<dbReference type="Pfam" id="PF01503">
    <property type="entry name" value="PRA-PH"/>
    <property type="match status" value="1"/>
</dbReference>
<keyword evidence="18" id="KW-1185">Reference proteome</keyword>
<protein>
    <recommendedName>
        <fullName evidence="15">Histidine biosynthesis bifunctional protein HisIE</fullName>
    </recommendedName>
    <domain>
        <recommendedName>
            <fullName evidence="15">Phosphoribosyl-AMP cyclohydrolase</fullName>
            <shortName evidence="15">PRA-CH</shortName>
            <ecNumber evidence="15">3.5.4.19</ecNumber>
        </recommendedName>
    </domain>
    <domain>
        <recommendedName>
            <fullName evidence="15">Phosphoribosyl-ATP pyrophosphatase</fullName>
            <shortName evidence="15">PRA-PH</shortName>
            <ecNumber evidence="15">3.6.1.31</ecNumber>
        </recommendedName>
    </domain>
</protein>
<evidence type="ECO:0000256" key="9">
    <source>
        <dbReference type="ARBA" id="ARBA00022605"/>
    </source>
</evidence>
<feature type="region of interest" description="Phosphoribosyl-AMP cyclohydrolase" evidence="15">
    <location>
        <begin position="1"/>
        <end position="118"/>
    </location>
</feature>
<dbReference type="Proteomes" id="UP000244240">
    <property type="component" value="Unassembled WGS sequence"/>
</dbReference>
<evidence type="ECO:0000256" key="1">
    <source>
        <dbReference type="ARBA" id="ARBA00000024"/>
    </source>
</evidence>
<comment type="subcellular location">
    <subcellularLocation>
        <location evidence="3 15">Cytoplasm</location>
    </subcellularLocation>
</comment>
<keyword evidence="13 15" id="KW-0368">Histidine biosynthesis</keyword>
<comment type="similarity">
    <text evidence="7 15">In the N-terminal section; belongs to the PRA-CH family.</text>
</comment>
<comment type="pathway">
    <text evidence="4 15">Amino-acid biosynthesis; L-histidine biosynthesis; L-histidine from 5-phospho-alpha-D-ribose 1-diphosphate: step 3/9.</text>
</comment>
<dbReference type="PANTHER" id="PTHR42945">
    <property type="entry name" value="HISTIDINE BIOSYNTHESIS BIFUNCTIONAL PROTEIN"/>
    <property type="match status" value="1"/>
</dbReference>
<evidence type="ECO:0000256" key="15">
    <source>
        <dbReference type="HAMAP-Rule" id="MF_01019"/>
    </source>
</evidence>
<dbReference type="Gene3D" id="3.10.20.810">
    <property type="entry name" value="Phosphoribosyl-AMP cyclohydrolase"/>
    <property type="match status" value="1"/>
</dbReference>
<reference evidence="17 18" key="1">
    <citation type="submission" date="2018-04" db="EMBL/GenBank/DDBJ databases">
        <title>Genomic Encyclopedia of Archaeal and Bacterial Type Strains, Phase II (KMG-II): from individual species to whole genera.</title>
        <authorList>
            <person name="Goeker M."/>
        </authorList>
    </citation>
    <scope>NUCLEOTIDE SEQUENCE [LARGE SCALE GENOMIC DNA]</scope>
    <source>
        <strain evidence="17 18">DSM 45787</strain>
    </source>
</reference>
<keyword evidence="9 15" id="KW-0028">Amino-acid biosynthesis</keyword>
<dbReference type="FunFam" id="1.10.287.1080:FF:000002">
    <property type="entry name" value="Histidine biosynthesis bifunctional protein HisIE"/>
    <property type="match status" value="1"/>
</dbReference>
<sequence length="210" mass="23988">MKQELNPADVRFDRDGLIPAIVQDADSKEVLTLAYMNEESLRKTLETGETWFWSRSRLELWHKGATSGNTQEVISVQPDCDRDALLVRVRPRGPACHTGDYSCFREDGKESSPDRFAILNTLERVIAERDMTRPEKSYTTYLLEEGTDKILKKVGEEATEVVIAAKNRSSEELSWEASDLLFHLLVLLREQQLPLDRVLEELEKRHGGGK</sequence>
<evidence type="ECO:0000256" key="3">
    <source>
        <dbReference type="ARBA" id="ARBA00004496"/>
    </source>
</evidence>
<proteinExistence type="inferred from homology"/>
<evidence type="ECO:0000256" key="6">
    <source>
        <dbReference type="ARBA" id="ARBA00007731"/>
    </source>
</evidence>